<name>A0A2T0VEJ8_9MICO</name>
<gene>
    <name evidence="1" type="ORF">B0I08_104318</name>
</gene>
<dbReference type="InterPro" id="IPR009389">
    <property type="entry name" value="DUF1045"/>
</dbReference>
<sequence length="235" mass="26188">MSRYAVYAIPGVDEGAEAEAIRLRDAVEAWYRRDELQELTIDARRYGFHATLVAPIRLADGRTEAQLRTAADVFAAARPPLVIPGVRPATIGHFRALVPQGDHEGGEYEGGDHEALHALAAAAVQEFDDFRAPLDESDIRRRRPERFTPRQRELFERWGYPYVLDEFRFHLTLTDPVPPERADEIDSALEEHFAAIVGIDVPLTAIAISVEPTPGAPFELLSVHPFADRSALETA</sequence>
<protein>
    <submittedName>
        <fullName evidence="1">Uncharacterized protein DUF1045</fullName>
    </submittedName>
</protein>
<organism evidence="1 2">
    <name type="scientific">Glaciihabitans tibetensis</name>
    <dbReference type="NCBI Taxonomy" id="1266600"/>
    <lineage>
        <taxon>Bacteria</taxon>
        <taxon>Bacillati</taxon>
        <taxon>Actinomycetota</taxon>
        <taxon>Actinomycetes</taxon>
        <taxon>Micrococcales</taxon>
        <taxon>Microbacteriaceae</taxon>
        <taxon>Glaciihabitans</taxon>
    </lineage>
</organism>
<keyword evidence="2" id="KW-1185">Reference proteome</keyword>
<comment type="caution">
    <text evidence="1">The sequence shown here is derived from an EMBL/GenBank/DDBJ whole genome shotgun (WGS) entry which is preliminary data.</text>
</comment>
<dbReference type="PIRSF" id="PIRSF033328">
    <property type="entry name" value="Phest_Mll4975"/>
    <property type="match status" value="1"/>
</dbReference>
<proteinExistence type="predicted"/>
<evidence type="ECO:0000313" key="2">
    <source>
        <dbReference type="Proteomes" id="UP000237983"/>
    </source>
</evidence>
<accession>A0A2T0VEJ8</accession>
<reference evidence="1 2" key="1">
    <citation type="submission" date="2018-03" db="EMBL/GenBank/DDBJ databases">
        <title>Genomic Encyclopedia of Type Strains, Phase III (KMG-III): the genomes of soil and plant-associated and newly described type strains.</title>
        <authorList>
            <person name="Whitman W."/>
        </authorList>
    </citation>
    <scope>NUCLEOTIDE SEQUENCE [LARGE SCALE GENOMIC DNA]</scope>
    <source>
        <strain evidence="1 2">CGMCC 1.12484</strain>
    </source>
</reference>
<dbReference type="Proteomes" id="UP000237983">
    <property type="component" value="Unassembled WGS sequence"/>
</dbReference>
<dbReference type="RefSeq" id="WP_181243363.1">
    <property type="nucleotide sequence ID" value="NZ_PVTL01000004.1"/>
</dbReference>
<dbReference type="Pfam" id="PF06299">
    <property type="entry name" value="DUF1045"/>
    <property type="match status" value="1"/>
</dbReference>
<dbReference type="AlphaFoldDB" id="A0A2T0VEJ8"/>
<dbReference type="EMBL" id="PVTL01000004">
    <property type="protein sequence ID" value="PRY68615.1"/>
    <property type="molecule type" value="Genomic_DNA"/>
</dbReference>
<evidence type="ECO:0000313" key="1">
    <source>
        <dbReference type="EMBL" id="PRY68615.1"/>
    </source>
</evidence>